<keyword evidence="4" id="KW-1185">Reference proteome</keyword>
<dbReference type="OrthoDB" id="9810874at2"/>
<dbReference type="InterPro" id="IPR024623">
    <property type="entry name" value="YtxH"/>
</dbReference>
<keyword evidence="2" id="KW-1133">Transmembrane helix</keyword>
<sequence length="146" mass="15679">MSGEKPNFNEVKDQQLPQETANQAANGEETINMKDFVIGALVGGIVGAAVGLLFAPKTGKDLRSDVVQQASNIRQKGIVLTSTAKEKTAQLSSQIKEQSSHLVEKVKSKKEKSPKVMDDGTASYEENLVDAYEGEEISEAARPSSI</sequence>
<evidence type="ECO:0000313" key="3">
    <source>
        <dbReference type="EMBL" id="TQE90193.1"/>
    </source>
</evidence>
<evidence type="ECO:0000256" key="2">
    <source>
        <dbReference type="SAM" id="Phobius"/>
    </source>
</evidence>
<gene>
    <name evidence="3" type="ORF">FKZ59_11115</name>
</gene>
<protein>
    <submittedName>
        <fullName evidence="3">YtxH domain-containing protein</fullName>
    </submittedName>
</protein>
<dbReference type="RefSeq" id="WP_141602832.1">
    <property type="nucleotide sequence ID" value="NZ_JARMSB010000037.1"/>
</dbReference>
<comment type="caution">
    <text evidence="3">The sequence shown here is derived from an EMBL/GenBank/DDBJ whole genome shotgun (WGS) entry which is preliminary data.</text>
</comment>
<feature type="compositionally biased region" description="Polar residues" evidence="1">
    <location>
        <begin position="15"/>
        <end position="25"/>
    </location>
</feature>
<dbReference type="Pfam" id="PF12732">
    <property type="entry name" value="YtxH"/>
    <property type="match status" value="1"/>
</dbReference>
<reference evidence="3 4" key="1">
    <citation type="submission" date="2019-06" db="EMBL/GenBank/DDBJ databases">
        <title>Genome sequence of Ureibacillus terrenus.</title>
        <authorList>
            <person name="Maclea K.S."/>
            <person name="Simoes M."/>
        </authorList>
    </citation>
    <scope>NUCLEOTIDE SEQUENCE [LARGE SCALE GENOMIC DNA]</scope>
    <source>
        <strain evidence="3 4">ATCC BAA-384</strain>
    </source>
</reference>
<evidence type="ECO:0000313" key="4">
    <source>
        <dbReference type="Proteomes" id="UP000315753"/>
    </source>
</evidence>
<feature type="region of interest" description="Disordered" evidence="1">
    <location>
        <begin position="1"/>
        <end position="27"/>
    </location>
</feature>
<proteinExistence type="predicted"/>
<feature type="compositionally biased region" description="Basic and acidic residues" evidence="1">
    <location>
        <begin position="102"/>
        <end position="118"/>
    </location>
</feature>
<dbReference type="EMBL" id="VIGD01000014">
    <property type="protein sequence ID" value="TQE90193.1"/>
    <property type="molecule type" value="Genomic_DNA"/>
</dbReference>
<keyword evidence="2" id="KW-0472">Membrane</keyword>
<dbReference type="PANTHER" id="PTHR35792:SF1">
    <property type="entry name" value="SLL0268 PROTEIN"/>
    <property type="match status" value="1"/>
</dbReference>
<feature type="transmembrane region" description="Helical" evidence="2">
    <location>
        <begin position="36"/>
        <end position="55"/>
    </location>
</feature>
<evidence type="ECO:0000256" key="1">
    <source>
        <dbReference type="SAM" id="MobiDB-lite"/>
    </source>
</evidence>
<keyword evidence="2" id="KW-0812">Transmembrane</keyword>
<accession>A0A540V1T9</accession>
<name>A0A540V1T9_9BACL</name>
<dbReference type="AlphaFoldDB" id="A0A540V1T9"/>
<dbReference type="PANTHER" id="PTHR35792">
    <property type="entry name" value="GENERAL STRESS PROTEIN"/>
    <property type="match status" value="1"/>
</dbReference>
<dbReference type="Proteomes" id="UP000315753">
    <property type="component" value="Unassembled WGS sequence"/>
</dbReference>
<dbReference type="InterPro" id="IPR052928">
    <property type="entry name" value="Desiccation-related_membrane"/>
</dbReference>
<feature type="region of interest" description="Disordered" evidence="1">
    <location>
        <begin position="102"/>
        <end position="124"/>
    </location>
</feature>
<organism evidence="3 4">
    <name type="scientific">Ureibacillus terrenus</name>
    <dbReference type="NCBI Taxonomy" id="118246"/>
    <lineage>
        <taxon>Bacteria</taxon>
        <taxon>Bacillati</taxon>
        <taxon>Bacillota</taxon>
        <taxon>Bacilli</taxon>
        <taxon>Bacillales</taxon>
        <taxon>Caryophanaceae</taxon>
        <taxon>Ureibacillus</taxon>
    </lineage>
</organism>